<evidence type="ECO:0000313" key="2">
    <source>
        <dbReference type="Proteomes" id="UP001632037"/>
    </source>
</evidence>
<dbReference type="Proteomes" id="UP001632037">
    <property type="component" value="Unassembled WGS sequence"/>
</dbReference>
<protein>
    <submittedName>
        <fullName evidence="1">Uncharacterized protein</fullName>
    </submittedName>
</protein>
<dbReference type="SUPFAM" id="SSF52047">
    <property type="entry name" value="RNI-like"/>
    <property type="match status" value="1"/>
</dbReference>
<gene>
    <name evidence="1" type="ORF">V7S43_007885</name>
</gene>
<dbReference type="EMBL" id="JBIMZQ010000015">
    <property type="protein sequence ID" value="KAL3666938.1"/>
    <property type="molecule type" value="Genomic_DNA"/>
</dbReference>
<accession>A0ABD3FJL1</accession>
<name>A0ABD3FJL1_9STRA</name>
<proteinExistence type="predicted"/>
<organism evidence="1 2">
    <name type="scientific">Phytophthora oleae</name>
    <dbReference type="NCBI Taxonomy" id="2107226"/>
    <lineage>
        <taxon>Eukaryota</taxon>
        <taxon>Sar</taxon>
        <taxon>Stramenopiles</taxon>
        <taxon>Oomycota</taxon>
        <taxon>Peronosporomycetes</taxon>
        <taxon>Peronosporales</taxon>
        <taxon>Peronosporaceae</taxon>
        <taxon>Phytophthora</taxon>
    </lineage>
</organism>
<reference evidence="1 2" key="1">
    <citation type="submission" date="2024-09" db="EMBL/GenBank/DDBJ databases">
        <title>Genome sequencing and assembly of Phytophthora oleae, isolate VK10A, causative agent of rot of olive drupes.</title>
        <authorList>
            <person name="Conti Taguali S."/>
            <person name="Riolo M."/>
            <person name="La Spada F."/>
            <person name="Cacciola S.O."/>
            <person name="Dionisio G."/>
        </authorList>
    </citation>
    <scope>NUCLEOTIDE SEQUENCE [LARGE SCALE GENOMIC DNA]</scope>
    <source>
        <strain evidence="1 2">VK10A</strain>
    </source>
</reference>
<dbReference type="Gene3D" id="3.80.10.10">
    <property type="entry name" value="Ribonuclease Inhibitor"/>
    <property type="match status" value="1"/>
</dbReference>
<evidence type="ECO:0000313" key="1">
    <source>
        <dbReference type="EMBL" id="KAL3666938.1"/>
    </source>
</evidence>
<keyword evidence="2" id="KW-1185">Reference proteome</keyword>
<comment type="caution">
    <text evidence="1">The sequence shown here is derived from an EMBL/GenBank/DDBJ whole genome shotgun (WGS) entry which is preliminary data.</text>
</comment>
<dbReference type="InterPro" id="IPR032675">
    <property type="entry name" value="LRR_dom_sf"/>
</dbReference>
<sequence length="242" mass="27040">MVDMRCSLRASARKNGAVTMALLTLLGRQIHSLGFDGFNLDFSIVPQIIQHCPNLQHLSLQGMDIPKSDAEALLDALQTGHLRKRLLTLNLNGSNLLRGSFLKQLTTMLKAGSSNSIRSEDRLALRELRLHGVEFSMETTMALASALLANRDLQLIQLTTDDSYRNTNLYTLQNQKLRRVHDEQLLQHALPMEAKLAFLSVVSLESCTALHRNLVTQIFQFVDSHDVCRVIALTSNINCGSY</sequence>
<dbReference type="AlphaFoldDB" id="A0ABD3FJL1"/>